<dbReference type="GO" id="GO:0043495">
    <property type="term" value="F:protein-membrane adaptor activity"/>
    <property type="evidence" value="ECO:0007669"/>
    <property type="project" value="TreeGrafter"/>
</dbReference>
<evidence type="ECO:0000256" key="5">
    <source>
        <dbReference type="ARBA" id="ARBA00037816"/>
    </source>
</evidence>
<evidence type="ECO:0000256" key="3">
    <source>
        <dbReference type="ARBA" id="ARBA00023054"/>
    </source>
</evidence>
<dbReference type="Gene3D" id="2.60.120.260">
    <property type="entry name" value="Galactose-binding domain-like"/>
    <property type="match status" value="1"/>
</dbReference>
<comment type="subcellular location">
    <subcellularLocation>
        <location evidence="5">Nucleus inner membrane</location>
        <topology evidence="5">Single-pass type II membrane protein</topology>
    </subcellularLocation>
</comment>
<dbReference type="GeneTree" id="ENSGT00940000160024"/>
<dbReference type="Pfam" id="PF07738">
    <property type="entry name" value="Sad1_UNC"/>
    <property type="match status" value="1"/>
</dbReference>
<keyword evidence="9" id="KW-1185">Reference proteome</keyword>
<dbReference type="PANTHER" id="PTHR12911:SF22">
    <property type="entry name" value="SUN DOMAIN-CONTAINING PROTEIN 2"/>
    <property type="match status" value="1"/>
</dbReference>
<sequence>MSRRSSRLLSSGYYSDEGEDTSGLANITYRENPVKVFRRRAGGRKPRSHTCGTADAKASASGHLPLLTAGQSVGLSPPPLAYPTGGKCTKMTFGLSLIITVLIHLFLFHSLFTLCKSSMCITNNPAVGAVEVKMRHLFSEMQREQAQLHSQMMDKIDQEIHKHSRPVADNMADFALESQGAKVINSRTSQTYNSATLFGIPLWNSCRGPHTVIQGNSALVPGKCWPFEGAQGSLAVSLFHPVKITHVTLDHLPRYNSPTGRIDSAPRDFEVYGMKSDGEGGALLGIFTYDENGESTQTFRLPFPTDDAYKLVELRVLSNWGHVQYTCLYRFRVHGNTPPQHVQMIGGEVT</sequence>
<dbReference type="PROSITE" id="PS51469">
    <property type="entry name" value="SUN"/>
    <property type="match status" value="1"/>
</dbReference>
<feature type="domain" description="SUN" evidence="7">
    <location>
        <begin position="177"/>
        <end position="338"/>
    </location>
</feature>
<keyword evidence="3" id="KW-0175">Coiled coil</keyword>
<dbReference type="AlphaFoldDB" id="A0A3P8X3R1"/>
<proteinExistence type="predicted"/>
<dbReference type="OMA" id="ITYRENP"/>
<dbReference type="FunFam" id="2.60.120.260:FF:000009">
    <property type="entry name" value="SUN domain-containing protein 1 isoform X1"/>
    <property type="match status" value="1"/>
</dbReference>
<reference evidence="8 9" key="1">
    <citation type="journal article" date="2014" name="Nat. Genet.">
        <title>Whole-genome sequence of a flatfish provides insights into ZW sex chromosome evolution and adaptation to a benthic lifestyle.</title>
        <authorList>
            <person name="Chen S."/>
            <person name="Zhang G."/>
            <person name="Shao C."/>
            <person name="Huang Q."/>
            <person name="Liu G."/>
            <person name="Zhang P."/>
            <person name="Song W."/>
            <person name="An N."/>
            <person name="Chalopin D."/>
            <person name="Volff J.N."/>
            <person name="Hong Y."/>
            <person name="Li Q."/>
            <person name="Sha Z."/>
            <person name="Zhou H."/>
            <person name="Xie M."/>
            <person name="Yu Q."/>
            <person name="Liu Y."/>
            <person name="Xiang H."/>
            <person name="Wang N."/>
            <person name="Wu K."/>
            <person name="Yang C."/>
            <person name="Zhou Q."/>
            <person name="Liao X."/>
            <person name="Yang L."/>
            <person name="Hu Q."/>
            <person name="Zhang J."/>
            <person name="Meng L."/>
            <person name="Jin L."/>
            <person name="Tian Y."/>
            <person name="Lian J."/>
            <person name="Yang J."/>
            <person name="Miao G."/>
            <person name="Liu S."/>
            <person name="Liang Z."/>
            <person name="Yan F."/>
            <person name="Li Y."/>
            <person name="Sun B."/>
            <person name="Zhang H."/>
            <person name="Zhang J."/>
            <person name="Zhu Y."/>
            <person name="Du M."/>
            <person name="Zhao Y."/>
            <person name="Schartl M."/>
            <person name="Tang Q."/>
            <person name="Wang J."/>
        </authorList>
    </citation>
    <scope>NUCLEOTIDE SEQUENCE</scope>
</reference>
<evidence type="ECO:0000256" key="6">
    <source>
        <dbReference type="SAM" id="Phobius"/>
    </source>
</evidence>
<evidence type="ECO:0000256" key="2">
    <source>
        <dbReference type="ARBA" id="ARBA00022989"/>
    </source>
</evidence>
<evidence type="ECO:0000256" key="4">
    <source>
        <dbReference type="ARBA" id="ARBA00023136"/>
    </source>
</evidence>
<protein>
    <recommendedName>
        <fullName evidence="7">SUN domain-containing protein</fullName>
    </recommendedName>
</protein>
<organism evidence="8 9">
    <name type="scientific">Cynoglossus semilaevis</name>
    <name type="common">Tongue sole</name>
    <dbReference type="NCBI Taxonomy" id="244447"/>
    <lineage>
        <taxon>Eukaryota</taxon>
        <taxon>Metazoa</taxon>
        <taxon>Chordata</taxon>
        <taxon>Craniata</taxon>
        <taxon>Vertebrata</taxon>
        <taxon>Euteleostomi</taxon>
        <taxon>Actinopterygii</taxon>
        <taxon>Neopterygii</taxon>
        <taxon>Teleostei</taxon>
        <taxon>Neoteleostei</taxon>
        <taxon>Acanthomorphata</taxon>
        <taxon>Carangaria</taxon>
        <taxon>Pleuronectiformes</taxon>
        <taxon>Pleuronectoidei</taxon>
        <taxon>Cynoglossidae</taxon>
        <taxon>Cynoglossinae</taxon>
        <taxon>Cynoglossus</taxon>
    </lineage>
</organism>
<evidence type="ECO:0000313" key="8">
    <source>
        <dbReference type="Ensembl" id="ENSCSEP00000031680.1"/>
    </source>
</evidence>
<dbReference type="GO" id="GO:0005637">
    <property type="term" value="C:nuclear inner membrane"/>
    <property type="evidence" value="ECO:0007669"/>
    <property type="project" value="UniProtKB-SubCell"/>
</dbReference>
<name>A0A3P8X3R1_CYNSE</name>
<reference evidence="8" key="2">
    <citation type="submission" date="2025-08" db="UniProtKB">
        <authorList>
            <consortium name="Ensembl"/>
        </authorList>
    </citation>
    <scope>IDENTIFICATION</scope>
</reference>
<accession>A0A3P8X3R1</accession>
<dbReference type="InParanoid" id="A0A3P8X3R1"/>
<dbReference type="InterPro" id="IPR012919">
    <property type="entry name" value="SUN_dom"/>
</dbReference>
<keyword evidence="2 6" id="KW-1133">Transmembrane helix</keyword>
<keyword evidence="4 6" id="KW-0472">Membrane</keyword>
<dbReference type="GO" id="GO:0034993">
    <property type="term" value="C:meiotic nuclear membrane microtubule tethering complex"/>
    <property type="evidence" value="ECO:0007669"/>
    <property type="project" value="TreeGrafter"/>
</dbReference>
<keyword evidence="1 6" id="KW-0812">Transmembrane</keyword>
<dbReference type="InterPro" id="IPR045119">
    <property type="entry name" value="SUN1-5"/>
</dbReference>
<dbReference type="Ensembl" id="ENSCSET00000032091.1">
    <property type="protein sequence ID" value="ENSCSEP00000031680.1"/>
    <property type="gene ID" value="ENSCSEG00000020302.1"/>
</dbReference>
<dbReference type="PANTHER" id="PTHR12911">
    <property type="entry name" value="SAD1/UNC-84-LIKE PROTEIN-RELATED"/>
    <property type="match status" value="1"/>
</dbReference>
<evidence type="ECO:0000259" key="7">
    <source>
        <dbReference type="PROSITE" id="PS51469"/>
    </source>
</evidence>
<evidence type="ECO:0000313" key="9">
    <source>
        <dbReference type="Proteomes" id="UP000265120"/>
    </source>
</evidence>
<dbReference type="Proteomes" id="UP000265120">
    <property type="component" value="Chromosome 15"/>
</dbReference>
<evidence type="ECO:0000256" key="1">
    <source>
        <dbReference type="ARBA" id="ARBA00022692"/>
    </source>
</evidence>
<reference evidence="8" key="3">
    <citation type="submission" date="2025-09" db="UniProtKB">
        <authorList>
            <consortium name="Ensembl"/>
        </authorList>
    </citation>
    <scope>IDENTIFICATION</scope>
</reference>
<feature type="transmembrane region" description="Helical" evidence="6">
    <location>
        <begin position="93"/>
        <end position="112"/>
    </location>
</feature>
<dbReference type="STRING" id="244447.ENSCSEP00000031680"/>